<feature type="transmembrane region" description="Helical" evidence="8">
    <location>
        <begin position="135"/>
        <end position="153"/>
    </location>
</feature>
<dbReference type="Gene3D" id="1.20.1720.10">
    <property type="entry name" value="Multidrug resistance protein D"/>
    <property type="match status" value="1"/>
</dbReference>
<dbReference type="InterPro" id="IPR004638">
    <property type="entry name" value="EmrB-like"/>
</dbReference>
<evidence type="ECO:0000256" key="5">
    <source>
        <dbReference type="ARBA" id="ARBA00022989"/>
    </source>
</evidence>
<evidence type="ECO:0000259" key="9">
    <source>
        <dbReference type="PROSITE" id="PS50850"/>
    </source>
</evidence>
<sequence>MTSDETQNLNTKDPRSNIHNQDQKTTNLQIANKWWTITGVGIGVFIFALDVYIVNLALPSMIESLHTSFAVIQWVVLSYLLAIAITVLSISKLGDIWSKKKLYLIGLAIFTVSSLGCGISPTVEILIILRALQGLGAAFLSGLGTAIIVEAFPPEQRGLSLGIRAGVYGLGITLGPTIGGILMAWGDWNLIFLINVPIGLIGIFIVARFVPPSTVNTTSQSFDILGTLLLTITLTCFTVGITLSQNNTLNSNNIAGLFAIALIGFISFLIVEKNQDQPMLDLSIFKSLEFSIGLTLRFIGNLVMAGVIFILPFFLQLIKQYPTDKAGLLLAIPPVIISITAPISGTLADRFGGRLISLIGLCLMGIGCILFSIFDADSSILSYVMAIVPYGLGVGIFQSPNNSIIMGAAPSNQLGIASGLLSLSRILGQTVGVPIVGSIFALVTIATAKLPFDIDVTNAPIDSLVVSIHITFQSIAAFLIIATIITNCAWCLDRGSKNQ</sequence>
<evidence type="ECO:0000256" key="1">
    <source>
        <dbReference type="ARBA" id="ARBA00004651"/>
    </source>
</evidence>
<reference evidence="10" key="1">
    <citation type="journal article" date="2015" name="ISME J.">
        <title>Draft Genome Sequence of Streptomyces incarnatus NRRL8089, which Produces the Nucleoside Antibiotic Sinefungin.</title>
        <authorList>
            <person name="Oshima K."/>
            <person name="Hattori M."/>
            <person name="Shimizu H."/>
            <person name="Fukuda K."/>
            <person name="Nemoto M."/>
            <person name="Inagaki K."/>
            <person name="Tamura T."/>
        </authorList>
    </citation>
    <scope>NUCLEOTIDE SEQUENCE</scope>
    <source>
        <strain evidence="10">FACHB-1277</strain>
    </source>
</reference>
<keyword evidence="4 8" id="KW-0812">Transmembrane</keyword>
<dbReference type="Pfam" id="PF07690">
    <property type="entry name" value="MFS_1"/>
    <property type="match status" value="1"/>
</dbReference>
<dbReference type="RefSeq" id="WP_190350088.1">
    <property type="nucleotide sequence ID" value="NZ_JACJPY010000012.1"/>
</dbReference>
<dbReference type="Proteomes" id="UP000631421">
    <property type="component" value="Unassembled WGS sequence"/>
</dbReference>
<keyword evidence="3" id="KW-1003">Cell membrane</keyword>
<dbReference type="GO" id="GO:0022857">
    <property type="term" value="F:transmembrane transporter activity"/>
    <property type="evidence" value="ECO:0007669"/>
    <property type="project" value="InterPro"/>
</dbReference>
<dbReference type="GO" id="GO:0005886">
    <property type="term" value="C:plasma membrane"/>
    <property type="evidence" value="ECO:0007669"/>
    <property type="project" value="UniProtKB-SubCell"/>
</dbReference>
<evidence type="ECO:0000256" key="8">
    <source>
        <dbReference type="SAM" id="Phobius"/>
    </source>
</evidence>
<keyword evidence="11" id="KW-1185">Reference proteome</keyword>
<evidence type="ECO:0000256" key="2">
    <source>
        <dbReference type="ARBA" id="ARBA00022448"/>
    </source>
</evidence>
<name>A0A926Z5L4_9CYAN</name>
<feature type="transmembrane region" description="Helical" evidence="8">
    <location>
        <begin position="380"/>
        <end position="397"/>
    </location>
</feature>
<comment type="subcellular location">
    <subcellularLocation>
        <location evidence="1">Cell membrane</location>
        <topology evidence="1">Multi-pass membrane protein</topology>
    </subcellularLocation>
</comment>
<evidence type="ECO:0000256" key="6">
    <source>
        <dbReference type="ARBA" id="ARBA00023136"/>
    </source>
</evidence>
<gene>
    <name evidence="10" type="ORF">H6F44_06225</name>
</gene>
<dbReference type="PANTHER" id="PTHR23501">
    <property type="entry name" value="MAJOR FACILITATOR SUPERFAMILY"/>
    <property type="match status" value="1"/>
</dbReference>
<feature type="transmembrane region" description="Helical" evidence="8">
    <location>
        <begin position="431"/>
        <end position="450"/>
    </location>
</feature>
<evidence type="ECO:0000256" key="4">
    <source>
        <dbReference type="ARBA" id="ARBA00022692"/>
    </source>
</evidence>
<keyword evidence="5 8" id="KW-1133">Transmembrane helix</keyword>
<evidence type="ECO:0000256" key="7">
    <source>
        <dbReference type="SAM" id="MobiDB-lite"/>
    </source>
</evidence>
<feature type="transmembrane region" description="Helical" evidence="8">
    <location>
        <begin position="222"/>
        <end position="242"/>
    </location>
</feature>
<dbReference type="InterPro" id="IPR020846">
    <property type="entry name" value="MFS_dom"/>
</dbReference>
<reference evidence="10" key="2">
    <citation type="submission" date="2020-08" db="EMBL/GenBank/DDBJ databases">
        <authorList>
            <person name="Chen M."/>
            <person name="Teng W."/>
            <person name="Zhao L."/>
            <person name="Hu C."/>
            <person name="Zhou Y."/>
            <person name="Han B."/>
            <person name="Song L."/>
            <person name="Shu W."/>
        </authorList>
    </citation>
    <scope>NUCLEOTIDE SEQUENCE</scope>
    <source>
        <strain evidence="10">FACHB-1277</strain>
    </source>
</reference>
<dbReference type="InterPro" id="IPR036259">
    <property type="entry name" value="MFS_trans_sf"/>
</dbReference>
<feature type="transmembrane region" description="Helical" evidence="8">
    <location>
        <begin position="327"/>
        <end position="348"/>
    </location>
</feature>
<feature type="transmembrane region" description="Helical" evidence="8">
    <location>
        <begin position="292"/>
        <end position="315"/>
    </location>
</feature>
<feature type="transmembrane region" description="Helical" evidence="8">
    <location>
        <begin position="191"/>
        <end position="210"/>
    </location>
</feature>
<feature type="transmembrane region" description="Helical" evidence="8">
    <location>
        <begin position="355"/>
        <end position="374"/>
    </location>
</feature>
<dbReference type="PROSITE" id="PS50850">
    <property type="entry name" value="MFS"/>
    <property type="match status" value="1"/>
</dbReference>
<dbReference type="SUPFAM" id="SSF103473">
    <property type="entry name" value="MFS general substrate transporter"/>
    <property type="match status" value="1"/>
</dbReference>
<dbReference type="PRINTS" id="PR01036">
    <property type="entry name" value="TCRTETB"/>
</dbReference>
<feature type="transmembrane region" description="Helical" evidence="8">
    <location>
        <begin position="34"/>
        <end position="58"/>
    </location>
</feature>
<feature type="transmembrane region" description="Helical" evidence="8">
    <location>
        <begin position="102"/>
        <end position="129"/>
    </location>
</feature>
<feature type="domain" description="Major facilitator superfamily (MFS) profile" evidence="9">
    <location>
        <begin position="36"/>
        <end position="494"/>
    </location>
</feature>
<dbReference type="PANTHER" id="PTHR23501:SF5">
    <property type="entry name" value="TRANSPORT PROTEIN"/>
    <property type="match status" value="1"/>
</dbReference>
<protein>
    <submittedName>
        <fullName evidence="10">MFS transporter</fullName>
    </submittedName>
</protein>
<dbReference type="InterPro" id="IPR011701">
    <property type="entry name" value="MFS"/>
</dbReference>
<accession>A0A926Z5L4</accession>
<dbReference type="CDD" id="cd17321">
    <property type="entry name" value="MFS_MMR_MDR_like"/>
    <property type="match status" value="1"/>
</dbReference>
<proteinExistence type="predicted"/>
<dbReference type="NCBIfam" id="TIGR00711">
    <property type="entry name" value="efflux_EmrB"/>
    <property type="match status" value="1"/>
</dbReference>
<dbReference type="EMBL" id="JACJPY010000012">
    <property type="protein sequence ID" value="MBD2149722.1"/>
    <property type="molecule type" value="Genomic_DNA"/>
</dbReference>
<feature type="transmembrane region" description="Helical" evidence="8">
    <location>
        <begin position="70"/>
        <end position="90"/>
    </location>
</feature>
<dbReference type="Gene3D" id="1.20.1250.20">
    <property type="entry name" value="MFS general substrate transporter like domains"/>
    <property type="match status" value="1"/>
</dbReference>
<evidence type="ECO:0000313" key="11">
    <source>
        <dbReference type="Proteomes" id="UP000631421"/>
    </source>
</evidence>
<comment type="caution">
    <text evidence="10">The sequence shown here is derived from an EMBL/GenBank/DDBJ whole genome shotgun (WGS) entry which is preliminary data.</text>
</comment>
<feature type="transmembrane region" description="Helical" evidence="8">
    <location>
        <begin position="470"/>
        <end position="492"/>
    </location>
</feature>
<feature type="transmembrane region" description="Helical" evidence="8">
    <location>
        <begin position="254"/>
        <end position="271"/>
    </location>
</feature>
<evidence type="ECO:0000256" key="3">
    <source>
        <dbReference type="ARBA" id="ARBA00022475"/>
    </source>
</evidence>
<organism evidence="10 11">
    <name type="scientific">Pseudanabaena cinerea FACHB-1277</name>
    <dbReference type="NCBI Taxonomy" id="2949581"/>
    <lineage>
        <taxon>Bacteria</taxon>
        <taxon>Bacillati</taxon>
        <taxon>Cyanobacteriota</taxon>
        <taxon>Cyanophyceae</taxon>
        <taxon>Pseudanabaenales</taxon>
        <taxon>Pseudanabaenaceae</taxon>
        <taxon>Pseudanabaena</taxon>
        <taxon>Pseudanabaena cinerea</taxon>
    </lineage>
</organism>
<feature type="region of interest" description="Disordered" evidence="7">
    <location>
        <begin position="1"/>
        <end position="20"/>
    </location>
</feature>
<keyword evidence="2" id="KW-0813">Transport</keyword>
<keyword evidence="6 8" id="KW-0472">Membrane</keyword>
<dbReference type="AlphaFoldDB" id="A0A926Z5L4"/>
<evidence type="ECO:0000313" key="10">
    <source>
        <dbReference type="EMBL" id="MBD2149722.1"/>
    </source>
</evidence>
<feature type="transmembrane region" description="Helical" evidence="8">
    <location>
        <begin position="165"/>
        <end position="185"/>
    </location>
</feature>